<evidence type="ECO:0000313" key="3">
    <source>
        <dbReference type="Proteomes" id="UP001595912"/>
    </source>
</evidence>
<keyword evidence="3" id="KW-1185">Reference proteome</keyword>
<evidence type="ECO:0000313" key="2">
    <source>
        <dbReference type="EMBL" id="MFC4999976.1"/>
    </source>
</evidence>
<dbReference type="InterPro" id="IPR053801">
    <property type="entry name" value="DUF6959"/>
</dbReference>
<reference evidence="3" key="1">
    <citation type="journal article" date="2019" name="Int. J. Syst. Evol. Microbiol.">
        <title>The Global Catalogue of Microorganisms (GCM) 10K type strain sequencing project: providing services to taxonomists for standard genome sequencing and annotation.</title>
        <authorList>
            <consortium name="The Broad Institute Genomics Platform"/>
            <consortium name="The Broad Institute Genome Sequencing Center for Infectious Disease"/>
            <person name="Wu L."/>
            <person name="Ma J."/>
        </authorList>
    </citation>
    <scope>NUCLEOTIDE SEQUENCE [LARGE SCALE GENOMIC DNA]</scope>
    <source>
        <strain evidence="3">CGMCC 4.7152</strain>
    </source>
</reference>
<gene>
    <name evidence="2" type="ORF">ACFPIJ_19305</name>
</gene>
<name>A0ABV9VWS2_9ACTN</name>
<accession>A0ABV9VWS2</accession>
<dbReference type="RefSeq" id="WP_380116533.1">
    <property type="nucleotide sequence ID" value="NZ_JBHSIU010000019.1"/>
</dbReference>
<dbReference type="Pfam" id="PF22281">
    <property type="entry name" value="DUF6959"/>
    <property type="match status" value="1"/>
</dbReference>
<proteinExistence type="predicted"/>
<dbReference type="EMBL" id="JBHSIU010000019">
    <property type="protein sequence ID" value="MFC4999976.1"/>
    <property type="molecule type" value="Genomic_DNA"/>
</dbReference>
<evidence type="ECO:0000256" key="1">
    <source>
        <dbReference type="SAM" id="MobiDB-lite"/>
    </source>
</evidence>
<organism evidence="2 3">
    <name type="scientific">Dactylosporangium cerinum</name>
    <dbReference type="NCBI Taxonomy" id="1434730"/>
    <lineage>
        <taxon>Bacteria</taxon>
        <taxon>Bacillati</taxon>
        <taxon>Actinomycetota</taxon>
        <taxon>Actinomycetes</taxon>
        <taxon>Micromonosporales</taxon>
        <taxon>Micromonosporaceae</taxon>
        <taxon>Dactylosporangium</taxon>
    </lineage>
</organism>
<sequence>MDRVEVDLYAHESNFAVLRVPPRRFPGVLIQGDSLSTLCATIAELRSAIEAGDIDGALEWVDDLAGELGGRLDGYVAVLDEAGIPLPFSRPGPADGSSAVRSSDR</sequence>
<protein>
    <submittedName>
        <fullName evidence="2">DUF6959 family protein</fullName>
    </submittedName>
</protein>
<feature type="region of interest" description="Disordered" evidence="1">
    <location>
        <begin position="85"/>
        <end position="105"/>
    </location>
</feature>
<comment type="caution">
    <text evidence="2">The sequence shown here is derived from an EMBL/GenBank/DDBJ whole genome shotgun (WGS) entry which is preliminary data.</text>
</comment>
<dbReference type="Proteomes" id="UP001595912">
    <property type="component" value="Unassembled WGS sequence"/>
</dbReference>